<evidence type="ECO:0000313" key="3">
    <source>
        <dbReference type="Proteomes" id="UP000004508"/>
    </source>
</evidence>
<gene>
    <name evidence="2" type="ORF">Krac_12155</name>
</gene>
<feature type="transmembrane region" description="Helical" evidence="1">
    <location>
        <begin position="58"/>
        <end position="79"/>
    </location>
</feature>
<accession>D6TFP9</accession>
<dbReference type="RefSeq" id="WP_007907987.1">
    <property type="nucleotide sequence ID" value="NZ_ADVG01000001.1"/>
</dbReference>
<feature type="transmembrane region" description="Helical" evidence="1">
    <location>
        <begin position="121"/>
        <end position="139"/>
    </location>
</feature>
<reference evidence="2 3" key="1">
    <citation type="journal article" date="2011" name="Stand. Genomic Sci.">
        <title>Non-contiguous finished genome sequence and contextual data of the filamentous soil bacterium Ktedonobacter racemifer type strain (SOSP1-21).</title>
        <authorList>
            <person name="Chang Y.J."/>
            <person name="Land M."/>
            <person name="Hauser L."/>
            <person name="Chertkov O."/>
            <person name="Del Rio T.G."/>
            <person name="Nolan M."/>
            <person name="Copeland A."/>
            <person name="Tice H."/>
            <person name="Cheng J.F."/>
            <person name="Lucas S."/>
            <person name="Han C."/>
            <person name="Goodwin L."/>
            <person name="Pitluck S."/>
            <person name="Ivanova N."/>
            <person name="Ovchinikova G."/>
            <person name="Pati A."/>
            <person name="Chen A."/>
            <person name="Palaniappan K."/>
            <person name="Mavromatis K."/>
            <person name="Liolios K."/>
            <person name="Brettin T."/>
            <person name="Fiebig A."/>
            <person name="Rohde M."/>
            <person name="Abt B."/>
            <person name="Goker M."/>
            <person name="Detter J.C."/>
            <person name="Woyke T."/>
            <person name="Bristow J."/>
            <person name="Eisen J.A."/>
            <person name="Markowitz V."/>
            <person name="Hugenholtz P."/>
            <person name="Kyrpides N.C."/>
            <person name="Klenk H.P."/>
            <person name="Lapidus A."/>
        </authorList>
    </citation>
    <scope>NUCLEOTIDE SEQUENCE [LARGE SCALE GENOMIC DNA]</scope>
    <source>
        <strain evidence="3">DSM 44963</strain>
    </source>
</reference>
<dbReference type="eggNOG" id="ENOG50337CG">
    <property type="taxonomic scope" value="Bacteria"/>
</dbReference>
<keyword evidence="1" id="KW-0472">Membrane</keyword>
<dbReference type="STRING" id="485913.Krac_12155"/>
<keyword evidence="1" id="KW-1133">Transmembrane helix</keyword>
<keyword evidence="1" id="KW-0812">Transmembrane</keyword>
<dbReference type="OrthoDB" id="9913707at2"/>
<evidence type="ECO:0000313" key="2">
    <source>
        <dbReference type="EMBL" id="EFH90532.1"/>
    </source>
</evidence>
<dbReference type="Proteomes" id="UP000004508">
    <property type="component" value="Unassembled WGS sequence"/>
</dbReference>
<keyword evidence="3" id="KW-1185">Reference proteome</keyword>
<proteinExistence type="predicted"/>
<comment type="caution">
    <text evidence="2">The sequence shown here is derived from an EMBL/GenBank/DDBJ whole genome shotgun (WGS) entry which is preliminary data.</text>
</comment>
<organism evidence="2 3">
    <name type="scientific">Ktedonobacter racemifer DSM 44963</name>
    <dbReference type="NCBI Taxonomy" id="485913"/>
    <lineage>
        <taxon>Bacteria</taxon>
        <taxon>Bacillati</taxon>
        <taxon>Chloroflexota</taxon>
        <taxon>Ktedonobacteria</taxon>
        <taxon>Ktedonobacterales</taxon>
        <taxon>Ktedonobacteraceae</taxon>
        <taxon>Ktedonobacter</taxon>
    </lineage>
</organism>
<dbReference type="EMBL" id="ADVG01000001">
    <property type="protein sequence ID" value="EFH90532.1"/>
    <property type="molecule type" value="Genomic_DNA"/>
</dbReference>
<dbReference type="InParanoid" id="D6TFP9"/>
<evidence type="ECO:0000256" key="1">
    <source>
        <dbReference type="SAM" id="Phobius"/>
    </source>
</evidence>
<protein>
    <submittedName>
        <fullName evidence="2">Uncharacterized protein</fullName>
    </submittedName>
</protein>
<feature type="transmembrane region" description="Helical" evidence="1">
    <location>
        <begin position="28"/>
        <end position="46"/>
    </location>
</feature>
<dbReference type="AlphaFoldDB" id="D6TFP9"/>
<sequence>MSEALPKEELLDDQYLAIWQGEQNYLRTRWSVSTFFMSISFAILGLSFQNALLPSQVLAMRIAGLLIYWFSYLLHMQLYKHTVSLRKYLLELEKNQKTQFVLQGRVGRNPSRNPYYTANNLLLWFGLLYTIGIIALFLFKI</sequence>
<name>D6TFP9_KTERA</name>